<comment type="caution">
    <text evidence="3">The sequence shown here is derived from an EMBL/GenBank/DDBJ whole genome shotgun (WGS) entry which is preliminary data.</text>
</comment>
<protein>
    <submittedName>
        <fullName evidence="3">Uncharacterized protein</fullName>
    </submittedName>
</protein>
<name>A0A1F5S292_9BACT</name>
<keyword evidence="2" id="KW-0472">Membrane</keyword>
<keyword evidence="2" id="KW-0812">Transmembrane</keyword>
<evidence type="ECO:0000256" key="2">
    <source>
        <dbReference type="SAM" id="Phobius"/>
    </source>
</evidence>
<dbReference type="EMBL" id="MFGA01000020">
    <property type="protein sequence ID" value="OGF20789.1"/>
    <property type="molecule type" value="Genomic_DNA"/>
</dbReference>
<proteinExistence type="predicted"/>
<reference evidence="3 4" key="1">
    <citation type="journal article" date="2016" name="Nat. Commun.">
        <title>Thousands of microbial genomes shed light on interconnected biogeochemical processes in an aquifer system.</title>
        <authorList>
            <person name="Anantharaman K."/>
            <person name="Brown C.T."/>
            <person name="Hug L.A."/>
            <person name="Sharon I."/>
            <person name="Castelle C.J."/>
            <person name="Probst A.J."/>
            <person name="Thomas B.C."/>
            <person name="Singh A."/>
            <person name="Wilkins M.J."/>
            <person name="Karaoz U."/>
            <person name="Brodie E.L."/>
            <person name="Williams K.H."/>
            <person name="Hubbard S.S."/>
            <person name="Banfield J.F."/>
        </authorList>
    </citation>
    <scope>NUCLEOTIDE SEQUENCE [LARGE SCALE GENOMIC DNA]</scope>
</reference>
<evidence type="ECO:0000313" key="4">
    <source>
        <dbReference type="Proteomes" id="UP000177407"/>
    </source>
</evidence>
<accession>A0A1F5S292</accession>
<evidence type="ECO:0000256" key="1">
    <source>
        <dbReference type="SAM" id="MobiDB-lite"/>
    </source>
</evidence>
<feature type="region of interest" description="Disordered" evidence="1">
    <location>
        <begin position="31"/>
        <end position="68"/>
    </location>
</feature>
<evidence type="ECO:0000313" key="3">
    <source>
        <dbReference type="EMBL" id="OGF20789.1"/>
    </source>
</evidence>
<feature type="transmembrane region" description="Helical" evidence="2">
    <location>
        <begin position="79"/>
        <end position="99"/>
    </location>
</feature>
<dbReference type="Proteomes" id="UP000177407">
    <property type="component" value="Unassembled WGS sequence"/>
</dbReference>
<dbReference type="AlphaFoldDB" id="A0A1F5S292"/>
<sequence>MFGIGKKSATPVIDPEGIAIKVMPEEFYSKKGSMSRPASEEPRTASILPPPIPSPASPVSAPFDPNRQQLATPREKPTLIIVLIAVAVLLIGGAIFLFIQSLNIGKEPVKSEPIVEEEPIKEPPAPPAPICGDGQCEDDENSISCLSDCPLPPEPEPVAPVILPMAPDSDGDGLTSMEEELFGVSGENSDTDSDGYKDGLEVINLYNPSGFAPQKIEETKLVEIYKNPTYNFQVFYPKNWLAGALNETNEEIMITSATGEFIQIIVVENKEGLALMDWYLEKAPEVKPADVGTAATKNGLFGIKTPDELTAYFSIGEKIFAISYNVGVKTELNYKSTFEMIIRSFKVNVR</sequence>
<organism evidence="3 4">
    <name type="scientific">Candidatus Falkowbacteria bacterium RIFOXYA2_FULL_38_12</name>
    <dbReference type="NCBI Taxonomy" id="1797993"/>
    <lineage>
        <taxon>Bacteria</taxon>
        <taxon>Candidatus Falkowiibacteriota</taxon>
    </lineage>
</organism>
<gene>
    <name evidence="3" type="ORF">A2257_03415</name>
</gene>
<keyword evidence="2" id="KW-1133">Transmembrane helix</keyword>